<evidence type="ECO:0000313" key="2">
    <source>
        <dbReference type="Proteomes" id="UP000268014"/>
    </source>
</evidence>
<reference evidence="3" key="1">
    <citation type="submission" date="2017-02" db="UniProtKB">
        <authorList>
            <consortium name="WormBaseParasite"/>
        </authorList>
    </citation>
    <scope>IDENTIFICATION</scope>
</reference>
<proteinExistence type="predicted"/>
<dbReference type="Proteomes" id="UP000268014">
    <property type="component" value="Unassembled WGS sequence"/>
</dbReference>
<sequence>MLAYEPVNHDVMQYTFLNRGESEESGFGTSSWRGDHVILSENNWNGENKRDCSRSGCVAALAPEHVIPFHEQAKDYSSKE</sequence>
<dbReference type="AlphaFoldDB" id="A0A0N4VTR7"/>
<evidence type="ECO:0000313" key="1">
    <source>
        <dbReference type="EMBL" id="VDO06084.1"/>
    </source>
</evidence>
<dbReference type="WBParaSite" id="HPLM_0000068401-mRNA-1">
    <property type="protein sequence ID" value="HPLM_0000068401-mRNA-1"/>
    <property type="gene ID" value="HPLM_0000068401"/>
</dbReference>
<reference evidence="1 2" key="2">
    <citation type="submission" date="2018-11" db="EMBL/GenBank/DDBJ databases">
        <authorList>
            <consortium name="Pathogen Informatics"/>
        </authorList>
    </citation>
    <scope>NUCLEOTIDE SEQUENCE [LARGE SCALE GENOMIC DNA]</scope>
    <source>
        <strain evidence="1 2">MHpl1</strain>
    </source>
</reference>
<gene>
    <name evidence="1" type="ORF">HPLM_LOCUS685</name>
</gene>
<evidence type="ECO:0000313" key="3">
    <source>
        <dbReference type="WBParaSite" id="HPLM_0000068401-mRNA-1"/>
    </source>
</evidence>
<protein>
    <submittedName>
        <fullName evidence="3">Alpha-amylase</fullName>
    </submittedName>
</protein>
<name>A0A0N4VTR7_HAEPC</name>
<accession>A0A0N4VTR7</accession>
<dbReference type="EMBL" id="UZAF01000584">
    <property type="protein sequence ID" value="VDO06084.1"/>
    <property type="molecule type" value="Genomic_DNA"/>
</dbReference>
<keyword evidence="2" id="KW-1185">Reference proteome</keyword>
<organism evidence="3">
    <name type="scientific">Haemonchus placei</name>
    <name type="common">Barber's pole worm</name>
    <dbReference type="NCBI Taxonomy" id="6290"/>
    <lineage>
        <taxon>Eukaryota</taxon>
        <taxon>Metazoa</taxon>
        <taxon>Ecdysozoa</taxon>
        <taxon>Nematoda</taxon>
        <taxon>Chromadorea</taxon>
        <taxon>Rhabditida</taxon>
        <taxon>Rhabditina</taxon>
        <taxon>Rhabditomorpha</taxon>
        <taxon>Strongyloidea</taxon>
        <taxon>Trichostrongylidae</taxon>
        <taxon>Haemonchus</taxon>
    </lineage>
</organism>